<evidence type="ECO:0000313" key="1">
    <source>
        <dbReference type="EMBL" id="VDP46243.1"/>
    </source>
</evidence>
<keyword evidence="2" id="KW-1185">Reference proteome</keyword>
<dbReference type="Proteomes" id="UP000279833">
    <property type="component" value="Unassembled WGS sequence"/>
</dbReference>
<reference evidence="3" key="1">
    <citation type="submission" date="2016-06" db="UniProtKB">
        <authorList>
            <consortium name="WormBaseParasite"/>
        </authorList>
    </citation>
    <scope>IDENTIFICATION</scope>
</reference>
<evidence type="ECO:0000313" key="3">
    <source>
        <dbReference type="WBParaSite" id="SCUD_0001183101-mRNA-1"/>
    </source>
</evidence>
<sequence>MQPFNEAIEQIFIPSGKLSNQIVTFTCDHVINAKKQLAVYPLGVHIHQSNGEVFSLDFTYQVSGIICEIFYCLVLEV</sequence>
<evidence type="ECO:0000313" key="2">
    <source>
        <dbReference type="Proteomes" id="UP000279833"/>
    </source>
</evidence>
<dbReference type="WBParaSite" id="SCUD_0001183101-mRNA-1">
    <property type="protein sequence ID" value="SCUD_0001183101-mRNA-1"/>
    <property type="gene ID" value="SCUD_0001183101"/>
</dbReference>
<gene>
    <name evidence="1" type="ORF">SCUD_LOCUS11831</name>
</gene>
<reference evidence="1 2" key="2">
    <citation type="submission" date="2018-11" db="EMBL/GenBank/DDBJ databases">
        <authorList>
            <consortium name="Pathogen Informatics"/>
        </authorList>
    </citation>
    <scope>NUCLEOTIDE SEQUENCE [LARGE SCALE GENOMIC DNA]</scope>
    <source>
        <strain evidence="1">Dakar</strain>
        <strain evidence="2">Dakar, Senegal</strain>
    </source>
</reference>
<organism evidence="3">
    <name type="scientific">Schistosoma curassoni</name>
    <dbReference type="NCBI Taxonomy" id="6186"/>
    <lineage>
        <taxon>Eukaryota</taxon>
        <taxon>Metazoa</taxon>
        <taxon>Spiralia</taxon>
        <taxon>Lophotrochozoa</taxon>
        <taxon>Platyhelminthes</taxon>
        <taxon>Trematoda</taxon>
        <taxon>Digenea</taxon>
        <taxon>Strigeidida</taxon>
        <taxon>Schistosomatoidea</taxon>
        <taxon>Schistosomatidae</taxon>
        <taxon>Schistosoma</taxon>
    </lineage>
</organism>
<accession>A0A183K9Z8</accession>
<protein>
    <submittedName>
        <fullName evidence="3">WIF domain-containing protein</fullName>
    </submittedName>
</protein>
<dbReference type="AlphaFoldDB" id="A0A183K9Z8"/>
<name>A0A183K9Z8_9TREM</name>
<dbReference type="EMBL" id="UZAK01034679">
    <property type="protein sequence ID" value="VDP46243.1"/>
    <property type="molecule type" value="Genomic_DNA"/>
</dbReference>
<proteinExistence type="predicted"/>